<protein>
    <submittedName>
        <fullName evidence="1">Signal transduction protein PmrD</fullName>
    </submittedName>
</protein>
<evidence type="ECO:0000313" key="2">
    <source>
        <dbReference type="Proteomes" id="UP000317374"/>
    </source>
</evidence>
<dbReference type="InterPro" id="IPR038679">
    <property type="entry name" value="PmrD_sf"/>
</dbReference>
<dbReference type="EMBL" id="CABGGW010000012">
    <property type="protein sequence ID" value="VUS46475.1"/>
    <property type="molecule type" value="Genomic_DNA"/>
</dbReference>
<dbReference type="InterPro" id="IPR044854">
    <property type="entry name" value="IraM/PmrD"/>
</dbReference>
<accession>A0A564IPN9</accession>
<gene>
    <name evidence="1" type="primary">pmrD</name>
    <name evidence="1" type="ORF">SB6422_00712</name>
</gene>
<sequence length="85" mass="9551">MEWWVKKVRKESASAHTTVVLQSGQLMIIAEITLCCRHLQEGDKLTPLANALYCINDDKALTVKVLNATHFSAERWANIDNIVAN</sequence>
<dbReference type="OrthoDB" id="6627905at2"/>
<dbReference type="AlphaFoldDB" id="A0A564IPN9"/>
<dbReference type="Pfam" id="PF11183">
    <property type="entry name" value="PmrD"/>
    <property type="match status" value="1"/>
</dbReference>
<proteinExistence type="predicted"/>
<name>A0A564IPN9_9ENTR</name>
<dbReference type="Gene3D" id="2.40.50.650">
    <property type="match status" value="1"/>
</dbReference>
<organism evidence="1 2">
    <name type="scientific">Klebsiella huaxiensis</name>
    <dbReference type="NCBI Taxonomy" id="2153354"/>
    <lineage>
        <taxon>Bacteria</taxon>
        <taxon>Pseudomonadati</taxon>
        <taxon>Pseudomonadota</taxon>
        <taxon>Gammaproteobacteria</taxon>
        <taxon>Enterobacterales</taxon>
        <taxon>Enterobacteriaceae</taxon>
        <taxon>Klebsiella/Raoultella group</taxon>
        <taxon>Klebsiella</taxon>
    </lineage>
</organism>
<dbReference type="Proteomes" id="UP000317374">
    <property type="component" value="Unassembled WGS sequence"/>
</dbReference>
<dbReference type="RefSeq" id="WP_142512871.1">
    <property type="nucleotide sequence ID" value="NZ_CABGGW010000012.1"/>
</dbReference>
<evidence type="ECO:0000313" key="1">
    <source>
        <dbReference type="EMBL" id="VUS46475.1"/>
    </source>
</evidence>
<reference evidence="1 2" key="1">
    <citation type="submission" date="2019-07" db="EMBL/GenBank/DDBJ databases">
        <authorList>
            <person name="Brisse S."/>
            <person name="Rodrigues C."/>
            <person name="Thorpe H."/>
        </authorList>
    </citation>
    <scope>NUCLEOTIDE SEQUENCE [LARGE SCALE GENOMIC DNA]</scope>
    <source>
        <strain evidence="1">SB6422</strain>
    </source>
</reference>